<evidence type="ECO:0000259" key="2">
    <source>
        <dbReference type="Pfam" id="PF13456"/>
    </source>
</evidence>
<evidence type="ECO:0008006" key="5">
    <source>
        <dbReference type="Google" id="ProtNLM"/>
    </source>
</evidence>
<dbReference type="CDD" id="cd06222">
    <property type="entry name" value="RNase_H_like"/>
    <property type="match status" value="1"/>
</dbReference>
<dbReference type="InterPro" id="IPR036397">
    <property type="entry name" value="RNaseH_sf"/>
</dbReference>
<accession>A0A803P6E4</accession>
<proteinExistence type="predicted"/>
<dbReference type="Gramene" id="evm.model.03.1719">
    <property type="protein sequence ID" value="cds.evm.model.03.1719"/>
    <property type="gene ID" value="evm.TU.03.1719"/>
</dbReference>
<feature type="domain" description="RNase H type-1" evidence="2">
    <location>
        <begin position="405"/>
        <end position="527"/>
    </location>
</feature>
<dbReference type="AlphaFoldDB" id="A0A803P6E4"/>
<evidence type="ECO:0000313" key="4">
    <source>
        <dbReference type="Proteomes" id="UP000596661"/>
    </source>
</evidence>
<dbReference type="Gene3D" id="3.30.420.10">
    <property type="entry name" value="Ribonuclease H-like superfamily/Ribonuclease H"/>
    <property type="match status" value="1"/>
</dbReference>
<evidence type="ECO:0000313" key="3">
    <source>
        <dbReference type="EnsemblPlants" id="cds.evm.model.03.1719"/>
    </source>
</evidence>
<dbReference type="Pfam" id="PF13456">
    <property type="entry name" value="RVT_3"/>
    <property type="match status" value="1"/>
</dbReference>
<evidence type="ECO:0000259" key="1">
    <source>
        <dbReference type="Pfam" id="PF00078"/>
    </source>
</evidence>
<organism evidence="3 4">
    <name type="scientific">Cannabis sativa</name>
    <name type="common">Hemp</name>
    <name type="synonym">Marijuana</name>
    <dbReference type="NCBI Taxonomy" id="3483"/>
    <lineage>
        <taxon>Eukaryota</taxon>
        <taxon>Viridiplantae</taxon>
        <taxon>Streptophyta</taxon>
        <taxon>Embryophyta</taxon>
        <taxon>Tracheophyta</taxon>
        <taxon>Spermatophyta</taxon>
        <taxon>Magnoliopsida</taxon>
        <taxon>eudicotyledons</taxon>
        <taxon>Gunneridae</taxon>
        <taxon>Pentapetalae</taxon>
        <taxon>rosids</taxon>
        <taxon>fabids</taxon>
        <taxon>Rosales</taxon>
        <taxon>Cannabaceae</taxon>
        <taxon>Cannabis</taxon>
    </lineage>
</organism>
<feature type="domain" description="Reverse transcriptase" evidence="1">
    <location>
        <begin position="104"/>
        <end position="204"/>
    </location>
</feature>
<dbReference type="PANTHER" id="PTHR47074">
    <property type="entry name" value="BNAC02G40300D PROTEIN"/>
    <property type="match status" value="1"/>
</dbReference>
<dbReference type="InterPro" id="IPR012337">
    <property type="entry name" value="RNaseH-like_sf"/>
</dbReference>
<dbReference type="InterPro" id="IPR002156">
    <property type="entry name" value="RNaseH_domain"/>
</dbReference>
<keyword evidence="4" id="KW-1185">Reference proteome</keyword>
<dbReference type="EnsemblPlants" id="evm.model.03.1719">
    <property type="protein sequence ID" value="cds.evm.model.03.1719"/>
    <property type="gene ID" value="evm.TU.03.1719"/>
</dbReference>
<reference evidence="3" key="2">
    <citation type="submission" date="2021-03" db="UniProtKB">
        <authorList>
            <consortium name="EnsemblPlants"/>
        </authorList>
    </citation>
    <scope>IDENTIFICATION</scope>
</reference>
<dbReference type="SUPFAM" id="SSF56672">
    <property type="entry name" value="DNA/RNA polymerases"/>
    <property type="match status" value="1"/>
</dbReference>
<dbReference type="OMA" id="HEGWIMY"/>
<dbReference type="SUPFAM" id="SSF53098">
    <property type="entry name" value="Ribonuclease H-like"/>
    <property type="match status" value="1"/>
</dbReference>
<dbReference type="GO" id="GO:0004523">
    <property type="term" value="F:RNA-DNA hybrid ribonuclease activity"/>
    <property type="evidence" value="ECO:0007669"/>
    <property type="project" value="InterPro"/>
</dbReference>
<dbReference type="GO" id="GO:0003676">
    <property type="term" value="F:nucleic acid binding"/>
    <property type="evidence" value="ECO:0007669"/>
    <property type="project" value="InterPro"/>
</dbReference>
<dbReference type="InterPro" id="IPR000477">
    <property type="entry name" value="RT_dom"/>
</dbReference>
<dbReference type="InterPro" id="IPR052929">
    <property type="entry name" value="RNase_H-like_EbsB-rel"/>
</dbReference>
<dbReference type="InterPro" id="IPR044730">
    <property type="entry name" value="RNase_H-like_dom_plant"/>
</dbReference>
<protein>
    <recommendedName>
        <fullName evidence="5">RNase H type-1 domain-containing protein</fullName>
    </recommendedName>
</protein>
<dbReference type="Pfam" id="PF00078">
    <property type="entry name" value="RVT_1"/>
    <property type="match status" value="1"/>
</dbReference>
<dbReference type="EMBL" id="UZAU01000330">
    <property type="status" value="NOT_ANNOTATED_CDS"/>
    <property type="molecule type" value="Genomic_DNA"/>
</dbReference>
<dbReference type="PANTHER" id="PTHR47074:SF11">
    <property type="entry name" value="REVERSE TRANSCRIPTASE-LIKE PROTEIN"/>
    <property type="match status" value="1"/>
</dbReference>
<dbReference type="Proteomes" id="UP000596661">
    <property type="component" value="Chromosome 3"/>
</dbReference>
<dbReference type="InterPro" id="IPR043502">
    <property type="entry name" value="DNA/RNA_pol_sf"/>
</dbReference>
<sequence length="553" mass="62119">MKTAHQCPTREKLANHAPAKIWQVLFLPGSGKSYKICRLRSGQPYSYQDMLCQELARSLHVLANLGDGQPWRWLASIDGGQSLKMEANLWRWRPAFVHIFLAERFGPILASRGIRQGDPLSPYLFTLCAEGFSTLIQKYETNRWIHGCKIARSAPTISHMFFADDSYLYCQASEAEASYFMDLLSKFELASGQKVNVAKSSIFFSTNTDEANGSLVDVLNQPWLMDKDNPYITSTHPALLNAKVSQLMVPNERRWDEDILNDLFSDVDKDLVRGVVISSSCEFDSRYWFFEASGQYSVKSAYKRLQAVNDDETVDHVLVDCSFSRQCWQQFSSLSGSAGVYFVDWFLSMASSFSSSGLGSVAVICWAIWKARNDAKTQSFESDLPTGVITSPRWDPPRLNTIKVNVDASFFASDKRLGIGWLARDHEGWIMYALAVAHQVVVEPVMAEAIGLKEVLNWLKTTDFQQVVVESDCQVLVNAIQNKVTMYSPFGLIVDDCVSLMNDLRSVSLNFVKQSENKAANFLARNACLYSGRSYSRGLVPTELQAIIVADLL</sequence>
<name>A0A803P6E4_CANSA</name>
<reference evidence="3" key="1">
    <citation type="submission" date="2018-11" db="EMBL/GenBank/DDBJ databases">
        <authorList>
            <person name="Grassa J C."/>
        </authorList>
    </citation>
    <scope>NUCLEOTIDE SEQUENCE [LARGE SCALE GENOMIC DNA]</scope>
</reference>